<proteinExistence type="inferred from homology"/>
<dbReference type="AlphaFoldDB" id="A0A366IR88"/>
<evidence type="ECO:0000256" key="1">
    <source>
        <dbReference type="ARBA" id="ARBA00004141"/>
    </source>
</evidence>
<name>A0A366IR88_9MICO</name>
<accession>A0A366IR88</accession>
<dbReference type="CDD" id="cd11484">
    <property type="entry name" value="SLC-NCS1sbd_CobB-like"/>
    <property type="match status" value="1"/>
</dbReference>
<feature type="transmembrane region" description="Helical" evidence="8">
    <location>
        <begin position="190"/>
        <end position="212"/>
    </location>
</feature>
<evidence type="ECO:0000256" key="4">
    <source>
        <dbReference type="ARBA" id="ARBA00022692"/>
    </source>
</evidence>
<organism evidence="9 10">
    <name type="scientific">Brevibacterium celere</name>
    <dbReference type="NCBI Taxonomy" id="225845"/>
    <lineage>
        <taxon>Bacteria</taxon>
        <taxon>Bacillati</taxon>
        <taxon>Actinomycetota</taxon>
        <taxon>Actinomycetes</taxon>
        <taxon>Micrococcales</taxon>
        <taxon>Brevibacteriaceae</taxon>
        <taxon>Brevibacterium</taxon>
    </lineage>
</organism>
<dbReference type="InterPro" id="IPR026030">
    <property type="entry name" value="Pur-cyt_permease_Fcy2/21/22"/>
</dbReference>
<dbReference type="PIRSF" id="PIRSF002744">
    <property type="entry name" value="Pur-cyt_permease"/>
    <property type="match status" value="1"/>
</dbReference>
<keyword evidence="6 7" id="KW-0472">Membrane</keyword>
<dbReference type="PANTHER" id="PTHR31806:SF1">
    <property type="entry name" value="PURINE-CYTOSINE PERMEASE FCY2-RELATED"/>
    <property type="match status" value="1"/>
</dbReference>
<feature type="transmembrane region" description="Helical" evidence="8">
    <location>
        <begin position="317"/>
        <end position="336"/>
    </location>
</feature>
<comment type="subcellular location">
    <subcellularLocation>
        <location evidence="1">Membrane</location>
        <topology evidence="1">Multi-pass membrane protein</topology>
    </subcellularLocation>
</comment>
<evidence type="ECO:0000313" key="10">
    <source>
        <dbReference type="Proteomes" id="UP000253509"/>
    </source>
</evidence>
<evidence type="ECO:0000256" key="6">
    <source>
        <dbReference type="ARBA" id="ARBA00023136"/>
    </source>
</evidence>
<dbReference type="GO" id="GO:0022857">
    <property type="term" value="F:transmembrane transporter activity"/>
    <property type="evidence" value="ECO:0007669"/>
    <property type="project" value="InterPro"/>
</dbReference>
<dbReference type="RefSeq" id="WP_113902815.1">
    <property type="nucleotide sequence ID" value="NZ_QNSB01000001.1"/>
</dbReference>
<dbReference type="Proteomes" id="UP000253509">
    <property type="component" value="Unassembled WGS sequence"/>
</dbReference>
<feature type="transmembrane region" description="Helical" evidence="8">
    <location>
        <begin position="424"/>
        <end position="440"/>
    </location>
</feature>
<dbReference type="InterPro" id="IPR001248">
    <property type="entry name" value="Pur-cyt_permease"/>
</dbReference>
<feature type="transmembrane region" description="Helical" evidence="8">
    <location>
        <begin position="233"/>
        <end position="255"/>
    </location>
</feature>
<feature type="transmembrane region" description="Helical" evidence="8">
    <location>
        <begin position="342"/>
        <end position="366"/>
    </location>
</feature>
<evidence type="ECO:0000256" key="5">
    <source>
        <dbReference type="ARBA" id="ARBA00022989"/>
    </source>
</evidence>
<dbReference type="PANTHER" id="PTHR31806">
    <property type="entry name" value="PURINE-CYTOSINE PERMEASE FCY2-RELATED"/>
    <property type="match status" value="1"/>
</dbReference>
<reference evidence="9 10" key="1">
    <citation type="submission" date="2018-06" db="EMBL/GenBank/DDBJ databases">
        <title>Freshwater and sediment microbial communities from various areas in North America, analyzing microbe dynamics in response to fracking.</title>
        <authorList>
            <person name="Lamendella R."/>
        </authorList>
    </citation>
    <scope>NUCLEOTIDE SEQUENCE [LARGE SCALE GENOMIC DNA]</scope>
    <source>
        <strain evidence="9 10">3b_TX</strain>
    </source>
</reference>
<feature type="transmembrane region" description="Helical" evidence="8">
    <location>
        <begin position="131"/>
        <end position="151"/>
    </location>
</feature>
<feature type="transmembrane region" description="Helical" evidence="8">
    <location>
        <begin position="158"/>
        <end position="178"/>
    </location>
</feature>
<gene>
    <name evidence="9" type="ORF">DFO65_101512</name>
</gene>
<comment type="caution">
    <text evidence="9">The sequence shown here is derived from an EMBL/GenBank/DDBJ whole genome shotgun (WGS) entry which is preliminary data.</text>
</comment>
<feature type="transmembrane region" description="Helical" evidence="8">
    <location>
        <begin position="90"/>
        <end position="111"/>
    </location>
</feature>
<dbReference type="Gene3D" id="1.10.4160.10">
    <property type="entry name" value="Hydantoin permease"/>
    <property type="match status" value="1"/>
</dbReference>
<feature type="transmembrane region" description="Helical" evidence="8">
    <location>
        <begin position="52"/>
        <end position="69"/>
    </location>
</feature>
<keyword evidence="4 8" id="KW-0812">Transmembrane</keyword>
<evidence type="ECO:0000256" key="8">
    <source>
        <dbReference type="SAM" id="Phobius"/>
    </source>
</evidence>
<evidence type="ECO:0000256" key="7">
    <source>
        <dbReference type="PIRNR" id="PIRNR002744"/>
    </source>
</evidence>
<keyword evidence="5 8" id="KW-1133">Transmembrane helix</keyword>
<comment type="similarity">
    <text evidence="2 7">Belongs to the purine-cytosine permease (2.A.39) family.</text>
</comment>
<protein>
    <submittedName>
        <fullName evidence="9">NCS1 family nucleobase:cation symporter-1</fullName>
    </submittedName>
</protein>
<keyword evidence="10" id="KW-1185">Reference proteome</keyword>
<sequence>MKVEDKSITHIPAEERYGKPSKLFFTWFGSNMQLTPMVTGALGVVLGLSLPWTLIAIVVGNLIGGVFMATHSAQGPKLGIPQMIQSRAQFGVIGAIFPLLLVILMYTGFFGMTSVLGGEALAELGVGNQNLAIIIINIVMLVLAIYGYRLIHRVEKALSVIFFVFYLVLTIVVLSRTLPEGAFTFGIPNVPVFMLCVGIYASWLLAFAPYVADYSRYLPEATRPSRTFWATYLGSNAAVIWMMCLGAYLAVLIPGFDQSSSASLAGVLGTDPAPLVYLIIVLGIIGANVFNLYGAFLSIVTTLEPFTTIRGTIRTKVIITSSVCLVGTLLGIFAHGDFLANFSSFLGILLNFMIPWTAINLVDFYFIKKGQYDVAELFKVNGRYRAVNWSTILVFVLSVIVQIPFISAAYYTGPIAEALGGVDLAWVVGIVVPATLYFLANRKHAIDASLKDAGNRPIDEIDDLQGAR</sequence>
<keyword evidence="3 7" id="KW-0813">Transport</keyword>
<dbReference type="GO" id="GO:0005886">
    <property type="term" value="C:plasma membrane"/>
    <property type="evidence" value="ECO:0007669"/>
    <property type="project" value="TreeGrafter"/>
</dbReference>
<feature type="transmembrane region" description="Helical" evidence="8">
    <location>
        <begin position="24"/>
        <end position="46"/>
    </location>
</feature>
<feature type="transmembrane region" description="Helical" evidence="8">
    <location>
        <begin position="275"/>
        <end position="296"/>
    </location>
</feature>
<feature type="transmembrane region" description="Helical" evidence="8">
    <location>
        <begin position="387"/>
        <end position="412"/>
    </location>
</feature>
<evidence type="ECO:0000313" key="9">
    <source>
        <dbReference type="EMBL" id="RBP74786.1"/>
    </source>
</evidence>
<evidence type="ECO:0000256" key="2">
    <source>
        <dbReference type="ARBA" id="ARBA00008974"/>
    </source>
</evidence>
<dbReference type="EMBL" id="QNSB01000001">
    <property type="protein sequence ID" value="RBP74786.1"/>
    <property type="molecule type" value="Genomic_DNA"/>
</dbReference>
<dbReference type="Pfam" id="PF02133">
    <property type="entry name" value="Transp_cyt_pur"/>
    <property type="match status" value="1"/>
</dbReference>
<evidence type="ECO:0000256" key="3">
    <source>
        <dbReference type="ARBA" id="ARBA00022448"/>
    </source>
</evidence>